<dbReference type="PROSITE" id="PS51819">
    <property type="entry name" value="VOC"/>
    <property type="match status" value="1"/>
</dbReference>
<dbReference type="RefSeq" id="WP_344209469.1">
    <property type="nucleotide sequence ID" value="NZ_BAAAOS010000006.1"/>
</dbReference>
<evidence type="ECO:0000313" key="2">
    <source>
        <dbReference type="EMBL" id="GAA1555528.1"/>
    </source>
</evidence>
<evidence type="ECO:0000313" key="3">
    <source>
        <dbReference type="Proteomes" id="UP001500393"/>
    </source>
</evidence>
<reference evidence="3" key="1">
    <citation type="journal article" date="2019" name="Int. J. Syst. Evol. Microbiol.">
        <title>The Global Catalogue of Microorganisms (GCM) 10K type strain sequencing project: providing services to taxonomists for standard genome sequencing and annotation.</title>
        <authorList>
            <consortium name="The Broad Institute Genomics Platform"/>
            <consortium name="The Broad Institute Genome Sequencing Center for Infectious Disease"/>
            <person name="Wu L."/>
            <person name="Ma J."/>
        </authorList>
    </citation>
    <scope>NUCLEOTIDE SEQUENCE [LARGE SCALE GENOMIC DNA]</scope>
    <source>
        <strain evidence="3">JCM 14969</strain>
    </source>
</reference>
<dbReference type="InterPro" id="IPR029068">
    <property type="entry name" value="Glyas_Bleomycin-R_OHBP_Dase"/>
</dbReference>
<dbReference type="InterPro" id="IPR004360">
    <property type="entry name" value="Glyas_Fos-R_dOase_dom"/>
</dbReference>
<dbReference type="Proteomes" id="UP001500393">
    <property type="component" value="Unassembled WGS sequence"/>
</dbReference>
<dbReference type="PANTHER" id="PTHR34109">
    <property type="entry name" value="BNAUNNG04460D PROTEIN-RELATED"/>
    <property type="match status" value="1"/>
</dbReference>
<comment type="caution">
    <text evidence="2">The sequence shown here is derived from an EMBL/GenBank/DDBJ whole genome shotgun (WGS) entry which is preliminary data.</text>
</comment>
<evidence type="ECO:0000259" key="1">
    <source>
        <dbReference type="PROSITE" id="PS51819"/>
    </source>
</evidence>
<proteinExistence type="predicted"/>
<dbReference type="EMBL" id="BAAAOS010000006">
    <property type="protein sequence ID" value="GAA1555528.1"/>
    <property type="molecule type" value="Genomic_DNA"/>
</dbReference>
<gene>
    <name evidence="2" type="ORF">GCM10009789_06230</name>
</gene>
<dbReference type="Gene3D" id="3.30.720.120">
    <property type="match status" value="1"/>
</dbReference>
<name>A0ABP4N4Y8_9ACTN</name>
<feature type="domain" description="VOC" evidence="1">
    <location>
        <begin position="7"/>
        <end position="132"/>
    </location>
</feature>
<sequence>MTQTSGASLHAYFGYRDAVAALRWLEEAFGFETTTEYPDDKGGIMHAEMRRDDASITLFTDEQHYDRPARKGDSVGYGCYVALASEAEVDEVHAAAVKAGAESIWTPDNTEWGNYRCRVADIEGFEWTFGTHRPGRPTTEWSEE</sequence>
<dbReference type="Pfam" id="PF00903">
    <property type="entry name" value="Glyoxalase"/>
    <property type="match status" value="1"/>
</dbReference>
<dbReference type="SUPFAM" id="SSF54593">
    <property type="entry name" value="Glyoxalase/Bleomycin resistance protein/Dihydroxybiphenyl dioxygenase"/>
    <property type="match status" value="1"/>
</dbReference>
<accession>A0ABP4N4Y8</accession>
<dbReference type="InterPro" id="IPR037523">
    <property type="entry name" value="VOC_core"/>
</dbReference>
<protein>
    <recommendedName>
        <fullName evidence="1">VOC domain-containing protein</fullName>
    </recommendedName>
</protein>
<dbReference type="Gene3D" id="3.30.720.110">
    <property type="match status" value="1"/>
</dbReference>
<organism evidence="2 3">
    <name type="scientific">Kribbella sancticallisti</name>
    <dbReference type="NCBI Taxonomy" id="460087"/>
    <lineage>
        <taxon>Bacteria</taxon>
        <taxon>Bacillati</taxon>
        <taxon>Actinomycetota</taxon>
        <taxon>Actinomycetes</taxon>
        <taxon>Propionibacteriales</taxon>
        <taxon>Kribbellaceae</taxon>
        <taxon>Kribbella</taxon>
    </lineage>
</organism>
<dbReference type="PANTHER" id="PTHR34109:SF1">
    <property type="entry name" value="VOC DOMAIN-CONTAINING PROTEIN"/>
    <property type="match status" value="1"/>
</dbReference>
<keyword evidence="3" id="KW-1185">Reference proteome</keyword>